<dbReference type="InterPro" id="IPR010160">
    <property type="entry name" value="CRISPR-assoc_prot_Cmr5"/>
</dbReference>
<keyword evidence="4" id="KW-0051">Antiviral defense</keyword>
<accession>A0ABS2WVY3</accession>
<dbReference type="InterPro" id="IPR023101">
    <property type="entry name" value="AF1862-like_dom_sf"/>
</dbReference>
<dbReference type="Gene3D" id="1.10.520.30">
    <property type="entry name" value="AF1862-like domain"/>
    <property type="match status" value="1"/>
</dbReference>
<dbReference type="CDD" id="cd09749">
    <property type="entry name" value="Cmr5_III-B"/>
    <property type="match status" value="1"/>
</dbReference>
<evidence type="ECO:0000256" key="1">
    <source>
        <dbReference type="ARBA" id="ARBA00004496"/>
    </source>
</evidence>
<comment type="similarity">
    <text evidence="2">Belongs to the CRISPR system Cmr5 family.</text>
</comment>
<dbReference type="SUPFAM" id="SSF158568">
    <property type="entry name" value="AF1862-like"/>
    <property type="match status" value="1"/>
</dbReference>
<keyword evidence="7" id="KW-1185">Reference proteome</keyword>
<reference evidence="6" key="2">
    <citation type="submission" date="2021-02" db="EMBL/GenBank/DDBJ databases">
        <authorList>
            <person name="Merkel A.Y."/>
        </authorList>
    </citation>
    <scope>NUCLEOTIDE SEQUENCE</scope>
    <source>
        <strain evidence="6">T05b</strain>
    </source>
</reference>
<keyword evidence="3" id="KW-0963">Cytoplasm</keyword>
<dbReference type="RefSeq" id="WP_205459941.1">
    <property type="nucleotide sequence ID" value="NZ_JAFHKK010000035.1"/>
</dbReference>
<evidence type="ECO:0000256" key="3">
    <source>
        <dbReference type="ARBA" id="ARBA00022490"/>
    </source>
</evidence>
<evidence type="ECO:0000313" key="7">
    <source>
        <dbReference type="Proteomes" id="UP000703590"/>
    </source>
</evidence>
<sequence length="131" mass="14636">MSRQTIEQQRAAHALKAVQGVKSDKKFTSLANGLPTMVHVNGLGQAIAFCKGKTEEPYKEIVKMLSEWLCGKGRPFENTKPQDILTTITSRDMHTYRLAQVEAMAYLAWVKKFAKALIGEEKEGDDGKTYS</sequence>
<comment type="caution">
    <text evidence="6">The sequence shown here is derived from an EMBL/GenBank/DDBJ whole genome shotgun (WGS) entry which is preliminary data.</text>
</comment>
<name>A0ABS2WVY3_9BACT</name>
<dbReference type="NCBIfam" id="TIGR01881">
    <property type="entry name" value="cas_Cmr5"/>
    <property type="match status" value="1"/>
</dbReference>
<evidence type="ECO:0000256" key="5">
    <source>
        <dbReference type="ARBA" id="ARBA00030001"/>
    </source>
</evidence>
<gene>
    <name evidence="6" type="primary">cmr5</name>
    <name evidence="6" type="ORF">JWV37_11355</name>
</gene>
<dbReference type="EMBL" id="JAFHKK010000035">
    <property type="protein sequence ID" value="MBN2965379.1"/>
    <property type="molecule type" value="Genomic_DNA"/>
</dbReference>
<evidence type="ECO:0000313" key="6">
    <source>
        <dbReference type="EMBL" id="MBN2965379.1"/>
    </source>
</evidence>
<dbReference type="Proteomes" id="UP000703590">
    <property type="component" value="Unassembled WGS sequence"/>
</dbReference>
<protein>
    <recommendedName>
        <fullName evidence="5">CRISPR type III-B/RAMP module-associated protein Cmr5</fullName>
    </recommendedName>
</protein>
<reference evidence="6" key="1">
    <citation type="submission" date="2021-02" db="EMBL/GenBank/DDBJ databases">
        <title>Sulfurospirillum tamanensis sp. nov.</title>
        <authorList>
            <person name="Frolova A."/>
            <person name="Merkel A."/>
            <person name="Slobodkin A."/>
        </authorList>
    </citation>
    <scope>NUCLEOTIDE SEQUENCE</scope>
    <source>
        <strain evidence="6">T05b</strain>
    </source>
</reference>
<evidence type="ECO:0000256" key="4">
    <source>
        <dbReference type="ARBA" id="ARBA00023118"/>
    </source>
</evidence>
<dbReference type="Pfam" id="PF09701">
    <property type="entry name" value="Cas_Cmr5"/>
    <property type="match status" value="1"/>
</dbReference>
<comment type="subcellular location">
    <subcellularLocation>
        <location evidence="1">Cytoplasm</location>
    </subcellularLocation>
</comment>
<organism evidence="6 7">
    <name type="scientific">Sulfurospirillum tamanense</name>
    <dbReference type="NCBI Taxonomy" id="2813362"/>
    <lineage>
        <taxon>Bacteria</taxon>
        <taxon>Pseudomonadati</taxon>
        <taxon>Campylobacterota</taxon>
        <taxon>Epsilonproteobacteria</taxon>
        <taxon>Campylobacterales</taxon>
        <taxon>Sulfurospirillaceae</taxon>
        <taxon>Sulfurospirillum</taxon>
    </lineage>
</organism>
<proteinExistence type="inferred from homology"/>
<evidence type="ECO:0000256" key="2">
    <source>
        <dbReference type="ARBA" id="ARBA00006161"/>
    </source>
</evidence>